<evidence type="ECO:0000256" key="4">
    <source>
        <dbReference type="ARBA" id="ARBA00023033"/>
    </source>
</evidence>
<dbReference type="GO" id="GO:0016705">
    <property type="term" value="F:oxidoreductase activity, acting on paired donors, with incorporation or reduction of molecular oxygen"/>
    <property type="evidence" value="ECO:0007669"/>
    <property type="project" value="InterPro"/>
</dbReference>
<feature type="binding site" evidence="6">
    <location>
        <position position="161"/>
    </location>
    <ligand>
        <name>FMN</name>
        <dbReference type="ChEBI" id="CHEBI:58210"/>
    </ligand>
</feature>
<accession>R4X3E3</accession>
<keyword evidence="3" id="KW-0560">Oxidoreductase</keyword>
<feature type="domain" description="Luciferase-like" evidence="7">
    <location>
        <begin position="26"/>
        <end position="398"/>
    </location>
</feature>
<comment type="similarity">
    <text evidence="5">Belongs to the NtaA/SnaA/DszA monooxygenase family.</text>
</comment>
<dbReference type="Gene3D" id="3.20.20.30">
    <property type="entry name" value="Luciferase-like domain"/>
    <property type="match status" value="1"/>
</dbReference>
<evidence type="ECO:0000256" key="1">
    <source>
        <dbReference type="ARBA" id="ARBA00022630"/>
    </source>
</evidence>
<dbReference type="InterPro" id="IPR051260">
    <property type="entry name" value="Diverse_substr_monoxygenases"/>
</dbReference>
<dbReference type="OrthoDB" id="4505903at2"/>
<evidence type="ECO:0000259" key="7">
    <source>
        <dbReference type="Pfam" id="PF00296"/>
    </source>
</evidence>
<dbReference type="PANTHER" id="PTHR30011:SF16">
    <property type="entry name" value="C2H2 FINGER DOMAIN TRANSCRIPTION FACTOR (EUROFUNG)-RELATED"/>
    <property type="match status" value="1"/>
</dbReference>
<evidence type="ECO:0000256" key="5">
    <source>
        <dbReference type="ARBA" id="ARBA00033748"/>
    </source>
</evidence>
<sequence>MAHDTSRQMTLIGFLQAQNCSTYPGSWRHSGAMQDFMSPEYYQRIARTLEEGKFHLAFFDDRLAMPDIYGDDHAQTVEHGVRAVKMDPSPILCAMAMATTHLGLGATYSTTYYEPYHIARHFATLDLMTKGRVAWNVVTSLNDSEAANFGREMHLEHDLRYDRADEFLETVMGHWDSWEDDALILDKASGRFADPAKVHRLDHRGEYFKSRGPLTVPRSQQGHPVLIQAGQSGRGRAFASRWGELIFVVYPNLAAGKKQYAELKQAVSAAGRDPDKVKVSTACYTVVAESEEIAQQERDYIDSLAKPIDSLTLLCEVLNTDFSTRDYDAPFTDAEMKAISGWTGFRDRVVMLSGKQNPSVRDFVDFSNRARLNEFPVFAGTAKTVADQMEQWFVEGGCDGFVISPTHVPGGYEDFVRQVVPELQRRGVFRKDYDGTTLRENLGLAKPKAGDWREQAFAGVNDVNDAMGEPMRKAG</sequence>
<keyword evidence="2 6" id="KW-0288">FMN</keyword>
<dbReference type="RefSeq" id="WP_016346997.1">
    <property type="nucleotide sequence ID" value="NC_021288.1"/>
</dbReference>
<keyword evidence="1 6" id="KW-0285">Flavoprotein</keyword>
<dbReference type="InterPro" id="IPR036661">
    <property type="entry name" value="Luciferase-like_sf"/>
</dbReference>
<evidence type="ECO:0000313" key="8">
    <source>
        <dbReference type="EMBL" id="BAN26287.1"/>
    </source>
</evidence>
<reference evidence="8 9" key="2">
    <citation type="journal article" date="2018" name="Int. J. Syst. Evol. Microbiol.">
        <title>Burkholderia insecticola sp. nov., a gut symbiotic bacterium of the bean bug Riptortus pedestris.</title>
        <authorList>
            <person name="Takeshita K."/>
            <person name="Tamaki H."/>
            <person name="Ohbayashi T."/>
            <person name="Meng X.-Y."/>
            <person name="Sone T."/>
            <person name="Mitani Y."/>
            <person name="Peeters C."/>
            <person name="Kikuchi Y."/>
            <person name="Vandamme P."/>
        </authorList>
    </citation>
    <scope>NUCLEOTIDE SEQUENCE [LARGE SCALE GENOMIC DNA]</scope>
    <source>
        <strain evidence="8">RPE64</strain>
    </source>
</reference>
<feature type="binding site" evidence="6">
    <location>
        <position position="107"/>
    </location>
    <ligand>
        <name>FMN</name>
        <dbReference type="ChEBI" id="CHEBI:58210"/>
    </ligand>
</feature>
<dbReference type="PIRSF" id="PIRSF000337">
    <property type="entry name" value="NTA_MOA"/>
    <property type="match status" value="1"/>
</dbReference>
<gene>
    <name evidence="8" type="ORF">BRPE64_CCDS02040</name>
</gene>
<dbReference type="Proteomes" id="UP000013966">
    <property type="component" value="Chromosome 3"/>
</dbReference>
<proteinExistence type="inferred from homology"/>
<feature type="binding site" evidence="6">
    <location>
        <position position="61"/>
    </location>
    <ligand>
        <name>FMN</name>
        <dbReference type="ChEBI" id="CHEBI:58210"/>
    </ligand>
</feature>
<dbReference type="InterPro" id="IPR016215">
    <property type="entry name" value="NTA_MOA"/>
</dbReference>
<evidence type="ECO:0000256" key="2">
    <source>
        <dbReference type="ARBA" id="ARBA00022643"/>
    </source>
</evidence>
<name>R4X3E3_9BURK</name>
<feature type="binding site" evidence="6">
    <location>
        <position position="232"/>
    </location>
    <ligand>
        <name>FMN</name>
        <dbReference type="ChEBI" id="CHEBI:58210"/>
    </ligand>
</feature>
<keyword evidence="4" id="KW-0503">Monooxygenase</keyword>
<dbReference type="PANTHER" id="PTHR30011">
    <property type="entry name" value="ALKANESULFONATE MONOOXYGENASE-RELATED"/>
    <property type="match status" value="1"/>
</dbReference>
<dbReference type="PATRIC" id="fig|758793.3.peg.4529"/>
<dbReference type="STRING" id="758793.BRPE64_CCDS02040"/>
<dbReference type="EMBL" id="AP013060">
    <property type="protein sequence ID" value="BAN26287.1"/>
    <property type="molecule type" value="Genomic_DNA"/>
</dbReference>
<dbReference type="InterPro" id="IPR011251">
    <property type="entry name" value="Luciferase-like_dom"/>
</dbReference>
<reference evidence="8 9" key="1">
    <citation type="journal article" date="2013" name="Genome Announc.">
        <title>Complete Genome Sequence of Burkholderia sp. Strain RPE64, Bacterial Symbiont of the Bean Bug Riptortus pedestris.</title>
        <authorList>
            <person name="Shibata T.F."/>
            <person name="Maeda T."/>
            <person name="Nikoh N."/>
            <person name="Yamaguchi K."/>
            <person name="Oshima K."/>
            <person name="Hattori M."/>
            <person name="Nishiyama T."/>
            <person name="Hasebe M."/>
            <person name="Fukatsu T."/>
            <person name="Kikuchi Y."/>
            <person name="Shigenobu S."/>
        </authorList>
    </citation>
    <scope>NUCLEOTIDE SEQUENCE [LARGE SCALE GENOMIC DNA]</scope>
</reference>
<evidence type="ECO:0000256" key="3">
    <source>
        <dbReference type="ARBA" id="ARBA00023002"/>
    </source>
</evidence>
<keyword evidence="9" id="KW-1185">Reference proteome</keyword>
<feature type="binding site" evidence="6">
    <location>
        <position position="157"/>
    </location>
    <ligand>
        <name>FMN</name>
        <dbReference type="ChEBI" id="CHEBI:58210"/>
    </ligand>
</feature>
<protein>
    <submittedName>
        <fullName evidence="8">Blr7582 protein</fullName>
    </submittedName>
</protein>
<evidence type="ECO:0000313" key="9">
    <source>
        <dbReference type="Proteomes" id="UP000013966"/>
    </source>
</evidence>
<dbReference type="HOGENOM" id="CLU_022256_1_2_4"/>
<evidence type="ECO:0000256" key="6">
    <source>
        <dbReference type="PIRSR" id="PIRSR000337-1"/>
    </source>
</evidence>
<dbReference type="NCBIfam" id="TIGR03860">
    <property type="entry name" value="FMN_nitrolo"/>
    <property type="match status" value="1"/>
</dbReference>
<dbReference type="KEGG" id="buo:BRPE64_CCDS02040"/>
<dbReference type="Pfam" id="PF00296">
    <property type="entry name" value="Bac_luciferase"/>
    <property type="match status" value="1"/>
</dbReference>
<organism evidence="8 9">
    <name type="scientific">Caballeronia insecticola</name>
    <dbReference type="NCBI Taxonomy" id="758793"/>
    <lineage>
        <taxon>Bacteria</taxon>
        <taxon>Pseudomonadati</taxon>
        <taxon>Pseudomonadota</taxon>
        <taxon>Betaproteobacteria</taxon>
        <taxon>Burkholderiales</taxon>
        <taxon>Burkholderiaceae</taxon>
        <taxon>Caballeronia</taxon>
    </lineage>
</organism>
<dbReference type="CDD" id="cd01095">
    <property type="entry name" value="Nitrilotriacetate_monoxgenase"/>
    <property type="match status" value="1"/>
</dbReference>
<dbReference type="AlphaFoldDB" id="R4X3E3"/>
<dbReference type="SUPFAM" id="SSF51679">
    <property type="entry name" value="Bacterial luciferase-like"/>
    <property type="match status" value="1"/>
</dbReference>
<dbReference type="GO" id="GO:0004497">
    <property type="term" value="F:monooxygenase activity"/>
    <property type="evidence" value="ECO:0007669"/>
    <property type="project" value="UniProtKB-KW"/>
</dbReference>